<feature type="region of interest" description="Disordered" evidence="12">
    <location>
        <begin position="909"/>
        <end position="929"/>
    </location>
</feature>
<protein>
    <recommendedName>
        <fullName evidence="5 11">Formate dehydrogenase</fullName>
        <shortName evidence="11">FDH</shortName>
        <ecNumber evidence="5 11">1.17.1.9</ecNumber>
    </recommendedName>
    <alternativeName>
        <fullName evidence="11">NAD-dependent formate dehydrogenase</fullName>
    </alternativeName>
</protein>
<dbReference type="GO" id="GO:0005885">
    <property type="term" value="C:Arp2/3 protein complex"/>
    <property type="evidence" value="ECO:0007669"/>
    <property type="project" value="InterPro"/>
</dbReference>
<dbReference type="Gene3D" id="3.30.1460.20">
    <property type="match status" value="2"/>
</dbReference>
<comment type="similarity">
    <text evidence="3">Belongs to the ARPC2 family.</text>
</comment>
<dbReference type="GO" id="GO:0016020">
    <property type="term" value="C:membrane"/>
    <property type="evidence" value="ECO:0007669"/>
    <property type="project" value="TreeGrafter"/>
</dbReference>
<dbReference type="PROSITE" id="PS00671">
    <property type="entry name" value="D_2_HYDROXYACID_DH_3"/>
    <property type="match status" value="1"/>
</dbReference>
<evidence type="ECO:0000313" key="17">
    <source>
        <dbReference type="Proteomes" id="UP000310689"/>
    </source>
</evidence>
<feature type="binding site" evidence="11">
    <location>
        <position position="289"/>
    </location>
    <ligand>
        <name>NAD(+)</name>
        <dbReference type="ChEBI" id="CHEBI:57540"/>
    </ligand>
</feature>
<evidence type="ECO:0000256" key="11">
    <source>
        <dbReference type="HAMAP-Rule" id="MF_03210"/>
    </source>
</evidence>
<dbReference type="InterPro" id="IPR040108">
    <property type="entry name" value="Laa1/Sip1/HEATR5"/>
</dbReference>
<comment type="caution">
    <text evidence="11">Lacks conserved residue(s) required for the propagation of feature annotation.</text>
</comment>
<feature type="domain" description="D-isomer specific 2-hydroxyacid dehydrogenase catalytic" evidence="13">
    <location>
        <begin position="43"/>
        <end position="342"/>
    </location>
</feature>
<dbReference type="InterPro" id="IPR006140">
    <property type="entry name" value="D-isomer_DH_NAD-bd"/>
</dbReference>
<dbReference type="Gene3D" id="3.40.50.720">
    <property type="entry name" value="NAD(P)-binding Rossmann-like Domain"/>
    <property type="match status" value="2"/>
</dbReference>
<evidence type="ECO:0000256" key="7">
    <source>
        <dbReference type="ARBA" id="ARBA00023002"/>
    </source>
</evidence>
<comment type="similarity">
    <text evidence="4">Belongs to the HEATR5 family.</text>
</comment>
<dbReference type="EC" id="1.17.1.9" evidence="5 11"/>
<dbReference type="GO" id="GO:0042147">
    <property type="term" value="P:retrograde transport, endosome to Golgi"/>
    <property type="evidence" value="ECO:0007669"/>
    <property type="project" value="TreeGrafter"/>
</dbReference>
<feature type="domain" description="SCP2" evidence="14">
    <location>
        <begin position="2236"/>
        <end position="2330"/>
    </location>
</feature>
<dbReference type="InterPro" id="IPR029752">
    <property type="entry name" value="D-isomer_DH_CS1"/>
</dbReference>
<dbReference type="InterPro" id="IPR029753">
    <property type="entry name" value="D-isomer_DH_CS"/>
</dbReference>
<dbReference type="GO" id="GO:0008863">
    <property type="term" value="F:formate dehydrogenase (NAD+) activity"/>
    <property type="evidence" value="ECO:0007669"/>
    <property type="project" value="UniProtKB-UniRule"/>
</dbReference>
<dbReference type="GO" id="GO:0030139">
    <property type="term" value="C:endocytic vesicle"/>
    <property type="evidence" value="ECO:0007669"/>
    <property type="project" value="TreeGrafter"/>
</dbReference>
<dbReference type="Pfam" id="PF04045">
    <property type="entry name" value="P34-Arc"/>
    <property type="match status" value="1"/>
</dbReference>
<feature type="binding site" evidence="11">
    <location>
        <begin position="181"/>
        <end position="182"/>
    </location>
    <ligand>
        <name>NAD(+)</name>
        <dbReference type="ChEBI" id="CHEBI:57540"/>
    </ligand>
</feature>
<dbReference type="InterPro" id="IPR046837">
    <property type="entry name" value="Laa1/Sip1/HEATR5-like_HEAT"/>
</dbReference>
<dbReference type="InterPro" id="IPR036527">
    <property type="entry name" value="SCP2_sterol-bd_dom_sf"/>
</dbReference>
<dbReference type="InterPro" id="IPR011989">
    <property type="entry name" value="ARM-like"/>
</dbReference>
<feature type="binding site" evidence="11">
    <location>
        <position position="102"/>
    </location>
    <ligand>
        <name>substrate</name>
    </ligand>
</feature>
<dbReference type="GO" id="GO:0042183">
    <property type="term" value="P:formate catabolic process"/>
    <property type="evidence" value="ECO:0007669"/>
    <property type="project" value="UniProtKB-UniRule"/>
</dbReference>
<dbReference type="Pfam" id="PF02036">
    <property type="entry name" value="SCP2"/>
    <property type="match status" value="1"/>
</dbReference>
<organism evidence="16 17">
    <name type="scientific">Wallemia ichthyophaga</name>
    <dbReference type="NCBI Taxonomy" id="245174"/>
    <lineage>
        <taxon>Eukaryota</taxon>
        <taxon>Fungi</taxon>
        <taxon>Dikarya</taxon>
        <taxon>Basidiomycota</taxon>
        <taxon>Wallemiomycotina</taxon>
        <taxon>Wallemiomycetes</taxon>
        <taxon>Wallemiales</taxon>
        <taxon>Wallemiaceae</taxon>
        <taxon>Wallemia</taxon>
    </lineage>
</organism>
<keyword evidence="6 11" id="KW-0963">Cytoplasm</keyword>
<gene>
    <name evidence="16" type="ORF">E3P86_00365</name>
</gene>
<evidence type="ECO:0000256" key="8">
    <source>
        <dbReference type="ARBA" id="ARBA00023027"/>
    </source>
</evidence>
<dbReference type="GO" id="GO:0051287">
    <property type="term" value="F:NAD binding"/>
    <property type="evidence" value="ECO:0007669"/>
    <property type="project" value="InterPro"/>
</dbReference>
<dbReference type="GO" id="GO:0006897">
    <property type="term" value="P:endocytosis"/>
    <property type="evidence" value="ECO:0007669"/>
    <property type="project" value="TreeGrafter"/>
</dbReference>
<evidence type="ECO:0000256" key="10">
    <source>
        <dbReference type="ARBA" id="ARBA00023212"/>
    </source>
</evidence>
<evidence type="ECO:0000313" key="16">
    <source>
        <dbReference type="EMBL" id="TIB42345.1"/>
    </source>
</evidence>
<dbReference type="GO" id="GO:0003779">
    <property type="term" value="F:actin binding"/>
    <property type="evidence" value="ECO:0007669"/>
    <property type="project" value="UniProtKB-KW"/>
</dbReference>
<dbReference type="PANTHER" id="PTHR21663:SF0">
    <property type="entry name" value="HEAT REPEAT-CONTAINING PROTEIN 5B"/>
    <property type="match status" value="1"/>
</dbReference>
<feature type="binding site" evidence="11">
    <location>
        <begin position="237"/>
        <end position="241"/>
    </location>
    <ligand>
        <name>NAD(+)</name>
        <dbReference type="ChEBI" id="CHEBI:57540"/>
    </ligand>
</feature>
<dbReference type="InterPro" id="IPR007188">
    <property type="entry name" value="ARPC2"/>
</dbReference>
<feature type="binding site" evidence="11">
    <location>
        <position position="202"/>
    </location>
    <ligand>
        <name>NAD(+)</name>
        <dbReference type="ChEBI" id="CHEBI:57540"/>
    </ligand>
</feature>
<evidence type="ECO:0000259" key="15">
    <source>
        <dbReference type="Pfam" id="PF02826"/>
    </source>
</evidence>
<evidence type="ECO:0000256" key="1">
    <source>
        <dbReference type="ARBA" id="ARBA00000455"/>
    </source>
</evidence>
<dbReference type="NCBIfam" id="NF005750">
    <property type="entry name" value="PRK07574.1"/>
    <property type="match status" value="1"/>
</dbReference>
<dbReference type="EMBL" id="SPOI01000008">
    <property type="protein sequence ID" value="TIB42345.1"/>
    <property type="molecule type" value="Genomic_DNA"/>
</dbReference>
<feature type="site" description="Important for catalytic activity" evidence="11">
    <location>
        <position position="318"/>
    </location>
</feature>
<name>A0A4T0JNF9_WALIC</name>
<dbReference type="PROSITE" id="PS00670">
    <property type="entry name" value="D_2_HYDROXYACID_DH_2"/>
    <property type="match status" value="1"/>
</dbReference>
<keyword evidence="10" id="KW-0206">Cytoskeleton</keyword>
<dbReference type="InterPro" id="IPR033689">
    <property type="entry name" value="FDH_NAD-dep"/>
</dbReference>
<feature type="site" description="Important for catalytic activity" evidence="11">
    <location>
        <position position="265"/>
    </location>
</feature>
<feature type="binding site" evidence="11">
    <location>
        <begin position="318"/>
        <end position="321"/>
    </location>
    <ligand>
        <name>NAD(+)</name>
        <dbReference type="ChEBI" id="CHEBI:57540"/>
    </ligand>
</feature>
<comment type="caution">
    <text evidence="16">The sequence shown here is derived from an EMBL/GenBank/DDBJ whole genome shotgun (WGS) entry which is preliminary data.</text>
</comment>
<dbReference type="GO" id="GO:0008104">
    <property type="term" value="P:intracellular protein localization"/>
    <property type="evidence" value="ECO:0007669"/>
    <property type="project" value="TreeGrafter"/>
</dbReference>
<dbReference type="Pfam" id="PF02826">
    <property type="entry name" value="2-Hacid_dh_C"/>
    <property type="match status" value="1"/>
</dbReference>
<evidence type="ECO:0000259" key="14">
    <source>
        <dbReference type="Pfam" id="PF02036"/>
    </source>
</evidence>
<feature type="compositionally biased region" description="Basic and acidic residues" evidence="12">
    <location>
        <begin position="913"/>
        <end position="922"/>
    </location>
</feature>
<evidence type="ECO:0000259" key="13">
    <source>
        <dbReference type="Pfam" id="PF00389"/>
    </source>
</evidence>
<dbReference type="CDD" id="cd05302">
    <property type="entry name" value="FDH"/>
    <property type="match status" value="1"/>
</dbReference>
<dbReference type="FunFam" id="3.30.1460.20:FF:000003">
    <property type="entry name" value="Arp2/3 complex 34 kDa subunit"/>
    <property type="match status" value="1"/>
</dbReference>
<dbReference type="InterPro" id="IPR006139">
    <property type="entry name" value="D-isomer_2_OHA_DH_cat_dom"/>
</dbReference>
<proteinExistence type="inferred from homology"/>
<dbReference type="GO" id="GO:0005794">
    <property type="term" value="C:Golgi apparatus"/>
    <property type="evidence" value="ECO:0007669"/>
    <property type="project" value="TreeGrafter"/>
</dbReference>
<dbReference type="FunFam" id="3.40.50.720:FF:000057">
    <property type="entry name" value="Formate dehydrogenase"/>
    <property type="match status" value="1"/>
</dbReference>
<dbReference type="Pfam" id="PF00389">
    <property type="entry name" value="2-Hacid_dh"/>
    <property type="match status" value="1"/>
</dbReference>
<dbReference type="SUPFAM" id="SSF51735">
    <property type="entry name" value="NAD(P)-binding Rossmann-fold domains"/>
    <property type="match status" value="1"/>
</dbReference>
<dbReference type="GO" id="GO:0005829">
    <property type="term" value="C:cytosol"/>
    <property type="evidence" value="ECO:0007669"/>
    <property type="project" value="GOC"/>
</dbReference>
<dbReference type="Pfam" id="PF20210">
    <property type="entry name" value="Laa1_Sip1_HTR5"/>
    <property type="match status" value="1"/>
</dbReference>
<evidence type="ECO:0000256" key="9">
    <source>
        <dbReference type="ARBA" id="ARBA00023203"/>
    </source>
</evidence>
<dbReference type="SUPFAM" id="SSF48371">
    <property type="entry name" value="ARM repeat"/>
    <property type="match status" value="2"/>
</dbReference>
<dbReference type="SUPFAM" id="SSF55718">
    <property type="entry name" value="SCP-like"/>
    <property type="match status" value="1"/>
</dbReference>
<feature type="domain" description="D-isomer specific 2-hydroxyacid dehydrogenase NAD-binding" evidence="15">
    <location>
        <begin position="135"/>
        <end position="308"/>
    </location>
</feature>
<dbReference type="InterPro" id="IPR016024">
    <property type="entry name" value="ARM-type_fold"/>
</dbReference>
<evidence type="ECO:0000256" key="3">
    <source>
        <dbReference type="ARBA" id="ARBA00007192"/>
    </source>
</evidence>
<comment type="subunit">
    <text evidence="11">Homodimer.</text>
</comment>
<dbReference type="Gene3D" id="3.30.1050.10">
    <property type="entry name" value="SCP2 sterol-binding domain"/>
    <property type="match status" value="1"/>
</dbReference>
<dbReference type="PROSITE" id="PS00065">
    <property type="entry name" value="D_2_HYDROXYACID_DH_1"/>
    <property type="match status" value="1"/>
</dbReference>
<evidence type="ECO:0000256" key="2">
    <source>
        <dbReference type="ARBA" id="ARBA00004245"/>
    </source>
</evidence>
<keyword evidence="8 11" id="KW-0520">NAD</keyword>
<feature type="binding site" evidence="11">
    <location>
        <position position="263"/>
    </location>
    <ligand>
        <name>NAD(+)</name>
        <dbReference type="ChEBI" id="CHEBI:57540"/>
    </ligand>
</feature>
<feature type="binding site" evidence="11">
    <location>
        <position position="126"/>
    </location>
    <ligand>
        <name>substrate</name>
    </ligand>
</feature>
<comment type="subcellular location">
    <subcellularLocation>
        <location evidence="2">Cytoplasm</location>
        <location evidence="2">Cytoskeleton</location>
    </subcellularLocation>
</comment>
<dbReference type="SUPFAM" id="SSF69645">
    <property type="entry name" value="Arp2/3 complex subunits"/>
    <property type="match status" value="2"/>
</dbReference>
<dbReference type="InterPro" id="IPR003033">
    <property type="entry name" value="SCP2_sterol-bd_dom"/>
</dbReference>
<evidence type="ECO:0000256" key="6">
    <source>
        <dbReference type="ARBA" id="ARBA00022490"/>
    </source>
</evidence>
<keyword evidence="9" id="KW-0009">Actin-binding</keyword>
<dbReference type="Gene3D" id="1.25.10.10">
    <property type="entry name" value="Leucine-rich Repeat Variant"/>
    <property type="match status" value="2"/>
</dbReference>
<comment type="function">
    <text evidence="11">Catalyzes the NAD(+)-dependent oxidation of formate to carbon dioxide. Formate oxidation is the final step in the methanol oxidation pathway in methylotrophic microorganisms. Has a role in the detoxification of exogenous formate in non-methylotrophic organisms.</text>
</comment>
<accession>A0A4T0JNF9</accession>
<dbReference type="HAMAP" id="MF_03210">
    <property type="entry name" value="Formate_dehydrogenase"/>
    <property type="match status" value="1"/>
</dbReference>
<dbReference type="GO" id="GO:0016616">
    <property type="term" value="F:oxidoreductase activity, acting on the CH-OH group of donors, NAD or NADP as acceptor"/>
    <property type="evidence" value="ECO:0007669"/>
    <property type="project" value="InterPro"/>
</dbReference>
<dbReference type="SUPFAM" id="SSF52283">
    <property type="entry name" value="Formate/glycerate dehydrogenase catalytic domain-like"/>
    <property type="match status" value="1"/>
</dbReference>
<comment type="catalytic activity">
    <reaction evidence="1 11">
        <text>formate + NAD(+) = CO2 + NADH</text>
        <dbReference type="Rhea" id="RHEA:15985"/>
        <dbReference type="ChEBI" id="CHEBI:15740"/>
        <dbReference type="ChEBI" id="CHEBI:16526"/>
        <dbReference type="ChEBI" id="CHEBI:57540"/>
        <dbReference type="ChEBI" id="CHEBI:57945"/>
        <dbReference type="EC" id="1.17.1.9"/>
    </reaction>
</comment>
<keyword evidence="7 11" id="KW-0560">Oxidoreductase</keyword>
<comment type="similarity">
    <text evidence="11">Belongs to the D-isomer specific 2-hydroxyacid dehydrogenase family. FDH subfamily.</text>
</comment>
<reference evidence="16 17" key="1">
    <citation type="submission" date="2019-03" db="EMBL/GenBank/DDBJ databases">
        <title>Sequencing 23 genomes of Wallemia ichthyophaga.</title>
        <authorList>
            <person name="Gostincar C."/>
        </authorList>
    </citation>
    <scope>NUCLEOTIDE SEQUENCE [LARGE SCALE GENOMIC DNA]</scope>
    <source>
        <strain evidence="16 17">EXF-6200</strain>
    </source>
</reference>
<sequence length="2336" mass="259305">MNPTAVANKEKILAVLYTAGKYAKEQPKLLGTIENKLGIKDWLESQGHEYIVTDDKEGPNSEFQKHIKDATCVITTPFHPAYLTRDVMNKADKLKIAITAGVGSDHIDLNAANERKITVAEVTGSNVVAVAEHVLMTILNLVRNFVPAHEQIMRGEWDVAQVARNSYDLEGKVVGTIGAGRIGYRVLQRLKPFDCKELLYFDYQALPKDAADAVGVRRVDDLKDFLSQCDIVTVNAPLHEGTHHLINDDTIKSMKPGSWLINTARGAICDAAAVKRAMASGHINGYGGDVWDTQPAPADHPLRSAFNTMGGGNAMTAHISGTSLDSQERYANGVKEILDNYFNKKEQNPANLIVTDGQYASKAYAKQPENVIIKKIFNEKLIKPTSVDQTFVDFDGVRYHVFTPNNKVKTELILSISLACWSELESFGAYDVLLQHYGSSLAKGLEAGYDVSIQIDLNQIPSDPEQRDGFINNLSLLKRNAMSAPFLQAFQTQKQLEGMQVPTDGSPAPQGPLLEIHYRNQEAIYIQAGIDRVTVIFSTVFQEETDKIFGRVFLQEFVDARKLPSIQTAPQVLYSTREPPLEIRHLPNLIKSDDVGYVTFVLFPRHFSNQHVAASTISRIQLFRNYLHYHIKCSKAYMHSRMRTRVADFLKILNRAKLDKSESERKTITGHKVKSSYGNIYLIKYLNNASGNSVDKDELVDLLINPQQEYPTGRLIRNLISKLVLSSDQSALNHIVSELVSKLPSSSISDKARSSTLFVLGQVIQHNPGKFSSTCADLYDISFKYLRNSNLSSHLRFHAGIVITKIIETSSSIITENQVKDLIKQLKNLITDKVYPLQRVSTKCISNLSTFTQHLSSTTDIEQIVSICIKTADIVDLQTRQHHTALAAQLLASTQFKIKHQPQQSKILSTKTIKRDKTKDKDQDDDVKDTNEAPVIGLMAIDNMLSIPSSHFNKGSRKIKNIIIEIYASLFSSMGSKWIESNYQTIITHLIYSVMESNMVKPCDILTVRSSLNILLREHIGKTLLSEQGQGLALNVLIDTFLTKYTKGDTIQARYSDQSLVVVVEESIGLLDQLGSVPLQVQDSLPDLLFKLIALPSFIYLDNNSNTETLTAFIEAAFYAFGDSERYAGSAAQAAIASTTSSAGSFAFIWSVSDGYGYGLTSLHDVDVPEGNNQTSEKLMKEIRRPSPNAYEHDILSLFENDPTLVTPQPAPATVLVDAAITFFALRLTDVDSTSMIKLFESIRASVKNPKLDRNPGRKLAVIVNTLIAIRGFLSNGKSRKLRTVLSVAPIRNTLQELFEDAITNEDATLRRLGAESLGRLIALTADRSFMTTQSRFHLDLIVNNRSPSIRSGSAITLSEIYKQVGSLAAGPLLNSICEILTSLASDSHPEVHYYSLEAFSNIIEAAGSAFSPYVARTLGLLASIHNWESHEPEGGQTVSSTNLRSEYSLYKVLCNILNDLIGILGPEINEMNDVRDLLFLLVKQMMKEKDELVRGNALRSLQNFVMFAPDHTDIPTLIRTFQTALKSSNKVIQSSSMNGLYQLTQKYVKELSLVGGDRLVEDLFALLDKEPGHDGLKLLLLSWLKQTSEVNSEGWLSICQKVFTKASQGSNDKEFKKDKEEDEEVQALGAANDEDQSRLSNWQTQLFALDCVHNLILSDFSRDIRNVVARTLQSRVADLIKLAFVASTSRVELIRIKGLVILRDVIETFASFKDSHDDQASLLEQHQAPITAALTPAFSADSTPDILATAIQVCATFVKSGIVKEVSKMGRILKLLTSALHRFKNSSDQSTPIGEVGKLCLAANEMLKISTLAAWAELGIASSSKSYLESVLEPLWIYLLPMWAQTIQQYAEMSEGVFNDDILAQQILLPYYEHDWIKILNALVMSLDTKTDLIEKYVSLDGRRDATVQFQIIYGLAFSNLVMNSDDIHKSSIALNTISMLVKHPESENWILTEGIFDEALELIWRLATASPSQIRGKALDLLGGICNHYGTKLVDNIEIPSSPDSQFGKSLPRNSKITRCLQLIYSVLNGCLDDDSKLINCSMEYKAYIARSSFLAYLDVSKTLAATTRVELYAVLLHKYAELLRREDGTIHIAAVLSPLTKNVLELSEEFKGDNLLVMKKTLHGFLSFTLQTVDEIKTREGSAILAKRRYNILAAMSVITATPDCIGVSKEVAEHFCEILIEYLFMADSTEEGLTNALLVGLTETSNMSEKIDENIPSTAVLVKLGENLSQATESDRKAQIKKTNALFELHLKKGSNESVWTIDLKDKGQIYKGQAKSKADAILTIDEETFKGLSEGKLNGQKAFMTGKLKVKGNMMLATKLDGILKQNSSKL</sequence>
<dbReference type="Proteomes" id="UP000310689">
    <property type="component" value="Unassembled WGS sequence"/>
</dbReference>
<dbReference type="GO" id="GO:0034314">
    <property type="term" value="P:Arp2/3 complex-mediated actin nucleation"/>
    <property type="evidence" value="ECO:0007669"/>
    <property type="project" value="InterPro"/>
</dbReference>
<evidence type="ECO:0000256" key="5">
    <source>
        <dbReference type="ARBA" id="ARBA00013128"/>
    </source>
</evidence>
<evidence type="ECO:0000256" key="4">
    <source>
        <dbReference type="ARBA" id="ARBA00008304"/>
    </source>
</evidence>
<evidence type="ECO:0000256" key="12">
    <source>
        <dbReference type="SAM" id="MobiDB-lite"/>
    </source>
</evidence>
<dbReference type="PANTHER" id="PTHR21663">
    <property type="entry name" value="HYPOTHETICAL HEAT DOMAIN-CONTAINING"/>
    <property type="match status" value="1"/>
</dbReference>
<dbReference type="GO" id="GO:0030041">
    <property type="term" value="P:actin filament polymerization"/>
    <property type="evidence" value="ECO:0007669"/>
    <property type="project" value="InterPro"/>
</dbReference>
<dbReference type="InterPro" id="IPR036291">
    <property type="entry name" value="NAD(P)-bd_dom_sf"/>
</dbReference>
<dbReference type="InterPro" id="IPR034666">
    <property type="entry name" value="ARPC2/4"/>
</dbReference>